<dbReference type="SUPFAM" id="SSF109604">
    <property type="entry name" value="HD-domain/PDEase-like"/>
    <property type="match status" value="1"/>
</dbReference>
<dbReference type="InterPro" id="IPR006674">
    <property type="entry name" value="HD_domain"/>
</dbReference>
<accession>A0A4Y7R9U4</accession>
<feature type="domain" description="HD" evidence="2">
    <location>
        <begin position="88"/>
        <end position="201"/>
    </location>
</feature>
<dbReference type="Pfam" id="PF01966">
    <property type="entry name" value="HD"/>
    <property type="match status" value="1"/>
</dbReference>
<dbReference type="PANTHER" id="PTHR35795">
    <property type="entry name" value="SLR1885 PROTEIN"/>
    <property type="match status" value="1"/>
</dbReference>
<dbReference type="Gene3D" id="1.10.3210.10">
    <property type="entry name" value="Hypothetical protein af1432"/>
    <property type="match status" value="1"/>
</dbReference>
<protein>
    <submittedName>
        <fullName evidence="3">Deoxyguanosinetriphosphate triphosphohydrolase</fullName>
        <ecNumber evidence="3">3.1.5.1</ecNumber>
    </submittedName>
</protein>
<sequence length="803" mass="94958">MCVYSKFWVEWEKKNLAPYAVHSDDPWYTERFNSDSPEHHLDRHGSRSRYRTPFEIDKDRITNSTAFRRLEYKTQVFVTHEGDNYRTRLTHSLEVSEIARHIARSLRLNEHLVEAIALGHDLGHAPYGHEAEKAINNWLKNSDEKFNQNYCFCHNYHSVENVDYLEPGYDWDRRTDAERFGWGINLTKGVREGLLTHTGMGFRGHIHRNSTFDENFEAAVQQMMKDKNDLGLFFPGSLEAQVVRISDDLAQRIHDLEDGLRSRILNKNNIGAVIKEYFDALLSKKIFEYDETNTYLEHHLKQGSIRVPKIFIHQIVEMIGKSDKNLPAYFNYENKEIVEQMQNEINRKYKEDEEYRNKFELAANLAFVLHMWRSEEYLNAMKEEDQWLSKCRILKYLELLLGIIDNVKSDDNKKADNKKQELPSYIYIAFLRGLLLANIIEHSYWRIQMALDAGYQSTNYYDISKEIREHINDQTAENQVKPENQVNEKIFVIIAVVDGIIITEGDFFDYEARPNELHCFKFQGENGEANRQFRKFMNESYKEILETNGANLPVLVKNYAEEYRKLSKVIWLNKFEDPEITEYVKLVFDDNDKDKDTGEWIPLKQIKIYFTGYKEICPGVRTGNCKYINYPIQGCTGSCTFRKKGRYPDINRVIIYDNYAASLDYRLKKLIRERLHNGYRIARMNYMGNKIITALLELYYKNPRLMHERVWSRLRAYKPLGEDAVTNEIDNYIKKSIVEREKEPLPETVFDALKTCEANILCLIRRIIEHIAGMTDRFITNEYNRLNEAGREVEHHDETYFFS</sequence>
<dbReference type="InterPro" id="IPR006261">
    <property type="entry name" value="dGTPase"/>
</dbReference>
<dbReference type="InterPro" id="IPR003607">
    <property type="entry name" value="HD/PDEase_dom"/>
</dbReference>
<name>A0A4Y7R9U4_9FIRM</name>
<dbReference type="RefSeq" id="WP_190240553.1">
    <property type="nucleotide sequence ID" value="NZ_QFGA01000002.1"/>
</dbReference>
<dbReference type="InterPro" id="IPR051094">
    <property type="entry name" value="Diverse_Catalytic_Enzymes"/>
</dbReference>
<dbReference type="SMART" id="SM00471">
    <property type="entry name" value="HDc"/>
    <property type="match status" value="1"/>
</dbReference>
<keyword evidence="1 3" id="KW-0378">Hydrolase</keyword>
<dbReference type="CDD" id="cd00077">
    <property type="entry name" value="HDc"/>
    <property type="match status" value="1"/>
</dbReference>
<organism evidence="3 4">
    <name type="scientific">Pelotomaculum schinkii</name>
    <dbReference type="NCBI Taxonomy" id="78350"/>
    <lineage>
        <taxon>Bacteria</taxon>
        <taxon>Bacillati</taxon>
        <taxon>Bacillota</taxon>
        <taxon>Clostridia</taxon>
        <taxon>Eubacteriales</taxon>
        <taxon>Desulfotomaculaceae</taxon>
        <taxon>Pelotomaculum</taxon>
    </lineage>
</organism>
<reference evidence="3 4" key="1">
    <citation type="journal article" date="2018" name="Environ. Microbiol.">
        <title>Novel energy conservation strategies and behaviour of Pelotomaculum schinkii driving syntrophic propionate catabolism.</title>
        <authorList>
            <person name="Hidalgo-Ahumada C.A.P."/>
            <person name="Nobu M.K."/>
            <person name="Narihiro T."/>
            <person name="Tamaki H."/>
            <person name="Liu W.T."/>
            <person name="Kamagata Y."/>
            <person name="Stams A.J.M."/>
            <person name="Imachi H."/>
            <person name="Sousa D.Z."/>
        </authorList>
    </citation>
    <scope>NUCLEOTIDE SEQUENCE [LARGE SCALE GENOMIC DNA]</scope>
    <source>
        <strain evidence="3 4">HH</strain>
    </source>
</reference>
<dbReference type="EMBL" id="QFGA01000002">
    <property type="protein sequence ID" value="TEB05546.1"/>
    <property type="molecule type" value="Genomic_DNA"/>
</dbReference>
<evidence type="ECO:0000259" key="2">
    <source>
        <dbReference type="PROSITE" id="PS51831"/>
    </source>
</evidence>
<keyword evidence="4" id="KW-1185">Reference proteome</keyword>
<gene>
    <name evidence="3" type="primary">dgt_2</name>
    <name evidence="3" type="ORF">Psch_02587</name>
</gene>
<dbReference type="GO" id="GO:0008832">
    <property type="term" value="F:dGTPase activity"/>
    <property type="evidence" value="ECO:0007669"/>
    <property type="project" value="UniProtKB-EC"/>
</dbReference>
<dbReference type="PROSITE" id="PS51831">
    <property type="entry name" value="HD"/>
    <property type="match status" value="1"/>
</dbReference>
<evidence type="ECO:0000256" key="1">
    <source>
        <dbReference type="ARBA" id="ARBA00022801"/>
    </source>
</evidence>
<dbReference type="EC" id="3.1.5.1" evidence="3"/>
<comment type="caution">
    <text evidence="3">The sequence shown here is derived from an EMBL/GenBank/DDBJ whole genome shotgun (WGS) entry which is preliminary data.</text>
</comment>
<evidence type="ECO:0000313" key="3">
    <source>
        <dbReference type="EMBL" id="TEB05546.1"/>
    </source>
</evidence>
<dbReference type="PANTHER" id="PTHR35795:SF1">
    <property type="entry name" value="BIS(5'-NUCLEOSYL)-TETRAPHOSPHATASE, SYMMETRICAL"/>
    <property type="match status" value="1"/>
</dbReference>
<dbReference type="Gene3D" id="1.10.3550.10">
    <property type="entry name" value="eoxyguanosinetriphosphate triphosphohydrolase domain-like"/>
    <property type="match status" value="1"/>
</dbReference>
<dbReference type="NCBIfam" id="TIGR01353">
    <property type="entry name" value="dGTP_triPase"/>
    <property type="match status" value="1"/>
</dbReference>
<dbReference type="Proteomes" id="UP000298324">
    <property type="component" value="Unassembled WGS sequence"/>
</dbReference>
<proteinExistence type="predicted"/>
<dbReference type="AlphaFoldDB" id="A0A4Y7R9U4"/>
<evidence type="ECO:0000313" key="4">
    <source>
        <dbReference type="Proteomes" id="UP000298324"/>
    </source>
</evidence>
<dbReference type="InterPro" id="IPR027432">
    <property type="entry name" value="dGTP_triphosphohydrolase_C"/>
</dbReference>